<dbReference type="EMBL" id="JBFOLJ010000001">
    <property type="protein sequence ID" value="KAL2558747.1"/>
    <property type="molecule type" value="Genomic_DNA"/>
</dbReference>
<dbReference type="Proteomes" id="UP001604277">
    <property type="component" value="Unassembled WGS sequence"/>
</dbReference>
<reference evidence="2" key="1">
    <citation type="submission" date="2024-07" db="EMBL/GenBank/DDBJ databases">
        <title>Two chromosome-level genome assemblies of Korean endemic species Abeliophyllum distichum and Forsythia ovata (Oleaceae).</title>
        <authorList>
            <person name="Jang H."/>
        </authorList>
    </citation>
    <scope>NUCLEOTIDE SEQUENCE [LARGE SCALE GENOMIC DNA]</scope>
</reference>
<comment type="caution">
    <text evidence="1">The sequence shown here is derived from an EMBL/GenBank/DDBJ whole genome shotgun (WGS) entry which is preliminary data.</text>
</comment>
<name>A0ABD1X9V1_9LAMI</name>
<sequence>MEIGLLGFTLAYAYNAIIVNEMFAPKWMDKLIEHVQGIPFAPSLIGMPTYLPPWQVLESIDKSYPIDAQSQQSLQQISSQCHEALRLDSLENNNETYVGLNPYQRQDSNLYTAAASEAETYLTPVFSTTELCPEGYV</sequence>
<dbReference type="AlphaFoldDB" id="A0ABD1X9V1"/>
<proteinExistence type="predicted"/>
<organism evidence="1 2">
    <name type="scientific">Forsythia ovata</name>
    <dbReference type="NCBI Taxonomy" id="205694"/>
    <lineage>
        <taxon>Eukaryota</taxon>
        <taxon>Viridiplantae</taxon>
        <taxon>Streptophyta</taxon>
        <taxon>Embryophyta</taxon>
        <taxon>Tracheophyta</taxon>
        <taxon>Spermatophyta</taxon>
        <taxon>Magnoliopsida</taxon>
        <taxon>eudicotyledons</taxon>
        <taxon>Gunneridae</taxon>
        <taxon>Pentapetalae</taxon>
        <taxon>asterids</taxon>
        <taxon>lamiids</taxon>
        <taxon>Lamiales</taxon>
        <taxon>Oleaceae</taxon>
        <taxon>Forsythieae</taxon>
        <taxon>Forsythia</taxon>
    </lineage>
</organism>
<evidence type="ECO:0000313" key="2">
    <source>
        <dbReference type="Proteomes" id="UP001604277"/>
    </source>
</evidence>
<gene>
    <name evidence="1" type="ORF">Fot_03486</name>
</gene>
<protein>
    <submittedName>
        <fullName evidence="1">Uncharacterized protein</fullName>
    </submittedName>
</protein>
<evidence type="ECO:0000313" key="1">
    <source>
        <dbReference type="EMBL" id="KAL2558747.1"/>
    </source>
</evidence>
<accession>A0ABD1X9V1</accession>
<keyword evidence="2" id="KW-1185">Reference proteome</keyword>